<dbReference type="AlphaFoldDB" id="A0A449B0G1"/>
<dbReference type="KEGG" id="mgal:NCTC10186_00750"/>
<keyword evidence="1" id="KW-0472">Membrane</keyword>
<evidence type="ECO:0000313" key="3">
    <source>
        <dbReference type="Proteomes" id="UP000289862"/>
    </source>
</evidence>
<feature type="transmembrane region" description="Helical" evidence="1">
    <location>
        <begin position="45"/>
        <end position="66"/>
    </location>
</feature>
<proteinExistence type="predicted"/>
<evidence type="ECO:0000313" key="2">
    <source>
        <dbReference type="EMBL" id="VEU73253.1"/>
    </source>
</evidence>
<keyword evidence="3" id="KW-1185">Reference proteome</keyword>
<evidence type="ECO:0008006" key="4">
    <source>
        <dbReference type="Google" id="ProtNLM"/>
    </source>
</evidence>
<name>A0A449B0G1_9BACT</name>
<dbReference type="EMBL" id="LR215032">
    <property type="protein sequence ID" value="VEU73253.1"/>
    <property type="molecule type" value="Genomic_DNA"/>
</dbReference>
<organism evidence="2 3">
    <name type="scientific">Mycoplasmopsis gallopavonis</name>
    <dbReference type="NCBI Taxonomy" id="76629"/>
    <lineage>
        <taxon>Bacteria</taxon>
        <taxon>Bacillati</taxon>
        <taxon>Mycoplasmatota</taxon>
        <taxon>Mycoplasmoidales</taxon>
        <taxon>Metamycoplasmataceae</taxon>
        <taxon>Mycoplasmopsis</taxon>
    </lineage>
</organism>
<sequence>MKRVNDFLSFEKFTQKTNQAIYPKLKTLVDEAVEPYLPEIKKINIWFWSLLGSGLFLLLLTAILFSRFQKSIIISSFGFIGLCLLILSFVFRRLKNKKYQLIATEIFAKTNLEQIYATALESNELEWKIWKPKSSEIHEFLEKIKAPDFWRAAPGIPSRAKKHSWEVKWAFSIREKYQGMLVQVVWIERIAKKDHVEIVYHYDYKVFLDTSALKSEGAYFEINSNLWGLEKQKLENDQFNKMFRLRSNDDLSMRKIFTPYSQEVCVNRQIDNDYSIIKKINILATPEIMLTSFVGTKFNFELRSFNTSNSSKIIRTIYDQSILDLYTLYFILSFYDIPIYLK</sequence>
<keyword evidence="1" id="KW-0812">Transmembrane</keyword>
<protein>
    <recommendedName>
        <fullName evidence="4">DUF3137 domain-containing protein</fullName>
    </recommendedName>
</protein>
<dbReference type="OrthoDB" id="401412at2"/>
<reference evidence="2 3" key="1">
    <citation type="submission" date="2019-01" db="EMBL/GenBank/DDBJ databases">
        <authorList>
            <consortium name="Pathogen Informatics"/>
        </authorList>
    </citation>
    <scope>NUCLEOTIDE SEQUENCE [LARGE SCALE GENOMIC DNA]</scope>
    <source>
        <strain evidence="2 3">NCTC10186</strain>
        <plasmid evidence="3">2</plasmid>
    </source>
</reference>
<feature type="transmembrane region" description="Helical" evidence="1">
    <location>
        <begin position="322"/>
        <end position="341"/>
    </location>
</feature>
<dbReference type="Proteomes" id="UP000289862">
    <property type="component" value="Plasmid 2"/>
</dbReference>
<keyword evidence="2" id="KW-0614">Plasmid</keyword>
<dbReference type="RefSeq" id="WP_119571953.1">
    <property type="nucleotide sequence ID" value="NZ_LR215032.1"/>
</dbReference>
<accession>A0A449B0G1</accession>
<feature type="transmembrane region" description="Helical" evidence="1">
    <location>
        <begin position="72"/>
        <end position="91"/>
    </location>
</feature>
<evidence type="ECO:0000256" key="1">
    <source>
        <dbReference type="SAM" id="Phobius"/>
    </source>
</evidence>
<gene>
    <name evidence="2" type="ORF">NCTC10186_00750</name>
</gene>
<keyword evidence="1" id="KW-1133">Transmembrane helix</keyword>
<geneLocation type="plasmid" evidence="2 3">
    <name>2</name>
</geneLocation>